<keyword evidence="2" id="KW-1185">Reference proteome</keyword>
<protein>
    <submittedName>
        <fullName evidence="1">Uncharacterized protein</fullName>
    </submittedName>
</protein>
<reference evidence="1 2" key="1">
    <citation type="journal article" date="2021" name="Elife">
        <title>Chloroplast acquisition without the gene transfer in kleptoplastic sea slugs, Plakobranchus ocellatus.</title>
        <authorList>
            <person name="Maeda T."/>
            <person name="Takahashi S."/>
            <person name="Yoshida T."/>
            <person name="Shimamura S."/>
            <person name="Takaki Y."/>
            <person name="Nagai Y."/>
            <person name="Toyoda A."/>
            <person name="Suzuki Y."/>
            <person name="Arimoto A."/>
            <person name="Ishii H."/>
            <person name="Satoh N."/>
            <person name="Nishiyama T."/>
            <person name="Hasebe M."/>
            <person name="Maruyama T."/>
            <person name="Minagawa J."/>
            <person name="Obokata J."/>
            <person name="Shigenobu S."/>
        </authorList>
    </citation>
    <scope>NUCLEOTIDE SEQUENCE [LARGE SCALE GENOMIC DNA]</scope>
</reference>
<sequence>MMVMIKATTDRNKRDDDGKESTAMMVLVMITAMIVMNTRLVAMNTTFIAMSTAMMVMYTAMMTMIMAMRIMSMGMMIMRTVMIAKSTYRPSFLFSTGSLSVSVSEVTLHSRSALKTDDPSFKRVAFEQSRRAKNRLQLQPSLPV</sequence>
<dbReference type="AlphaFoldDB" id="A0AAV4AXY1"/>
<dbReference type="EMBL" id="BLXT01004479">
    <property type="protein sequence ID" value="GFO13101.1"/>
    <property type="molecule type" value="Genomic_DNA"/>
</dbReference>
<gene>
    <name evidence="1" type="ORF">PoB_003960600</name>
</gene>
<organism evidence="1 2">
    <name type="scientific">Plakobranchus ocellatus</name>
    <dbReference type="NCBI Taxonomy" id="259542"/>
    <lineage>
        <taxon>Eukaryota</taxon>
        <taxon>Metazoa</taxon>
        <taxon>Spiralia</taxon>
        <taxon>Lophotrochozoa</taxon>
        <taxon>Mollusca</taxon>
        <taxon>Gastropoda</taxon>
        <taxon>Heterobranchia</taxon>
        <taxon>Euthyneura</taxon>
        <taxon>Panpulmonata</taxon>
        <taxon>Sacoglossa</taxon>
        <taxon>Placobranchoidea</taxon>
        <taxon>Plakobranchidae</taxon>
        <taxon>Plakobranchus</taxon>
    </lineage>
</organism>
<evidence type="ECO:0000313" key="1">
    <source>
        <dbReference type="EMBL" id="GFO13101.1"/>
    </source>
</evidence>
<accession>A0AAV4AXY1</accession>
<dbReference type="Proteomes" id="UP000735302">
    <property type="component" value="Unassembled WGS sequence"/>
</dbReference>
<proteinExistence type="predicted"/>
<comment type="caution">
    <text evidence="1">The sequence shown here is derived from an EMBL/GenBank/DDBJ whole genome shotgun (WGS) entry which is preliminary data.</text>
</comment>
<name>A0AAV4AXY1_9GAST</name>
<evidence type="ECO:0000313" key="2">
    <source>
        <dbReference type="Proteomes" id="UP000735302"/>
    </source>
</evidence>